<dbReference type="GO" id="GO:0016788">
    <property type="term" value="F:hydrolase activity, acting on ester bonds"/>
    <property type="evidence" value="ECO:0007669"/>
    <property type="project" value="InterPro"/>
</dbReference>
<evidence type="ECO:0000313" key="6">
    <source>
        <dbReference type="Proteomes" id="UP000315648"/>
    </source>
</evidence>
<feature type="binding site" evidence="4">
    <location>
        <position position="9"/>
    </location>
    <ligand>
        <name>a divalent metal cation</name>
        <dbReference type="ChEBI" id="CHEBI:60240"/>
        <label>1</label>
    </ligand>
</feature>
<dbReference type="PIRSF" id="PIRSF005902">
    <property type="entry name" value="DNase_TatD"/>
    <property type="match status" value="1"/>
</dbReference>
<dbReference type="EMBL" id="VMBG01000002">
    <property type="protein sequence ID" value="TSJ76891.1"/>
    <property type="molecule type" value="Genomic_DNA"/>
</dbReference>
<dbReference type="Gene3D" id="3.20.20.140">
    <property type="entry name" value="Metal-dependent hydrolases"/>
    <property type="match status" value="1"/>
</dbReference>
<dbReference type="Proteomes" id="UP000315648">
    <property type="component" value="Unassembled WGS sequence"/>
</dbReference>
<dbReference type="InterPro" id="IPR032466">
    <property type="entry name" value="Metal_Hydrolase"/>
</dbReference>
<dbReference type="CDD" id="cd01310">
    <property type="entry name" value="TatD_DNAse"/>
    <property type="match status" value="1"/>
</dbReference>
<keyword evidence="3" id="KW-0378">Hydrolase</keyword>
<gene>
    <name evidence="5" type="ORF">FPL22_12295</name>
</gene>
<comment type="similarity">
    <text evidence="1">Belongs to the metallo-dependent hydrolases superfamily. TatD-type hydrolase family.</text>
</comment>
<feature type="binding site" evidence="4">
    <location>
        <position position="164"/>
    </location>
    <ligand>
        <name>a divalent metal cation</name>
        <dbReference type="ChEBI" id="CHEBI:60240"/>
        <label>2</label>
    </ligand>
</feature>
<proteinExistence type="inferred from homology"/>
<protein>
    <submittedName>
        <fullName evidence="5">TatD family deoxyribonuclease</fullName>
    </submittedName>
</protein>
<dbReference type="GO" id="GO:0046872">
    <property type="term" value="F:metal ion binding"/>
    <property type="evidence" value="ECO:0007669"/>
    <property type="project" value="UniProtKB-KW"/>
</dbReference>
<feature type="binding site" evidence="4">
    <location>
        <position position="7"/>
    </location>
    <ligand>
        <name>a divalent metal cation</name>
        <dbReference type="ChEBI" id="CHEBI:60240"/>
        <label>1</label>
    </ligand>
</feature>
<dbReference type="PROSITE" id="PS01137">
    <property type="entry name" value="TATD_1"/>
    <property type="match status" value="1"/>
</dbReference>
<feature type="binding site" evidence="4">
    <location>
        <position position="139"/>
    </location>
    <ligand>
        <name>a divalent metal cation</name>
        <dbReference type="ChEBI" id="CHEBI:60240"/>
        <label>2</label>
    </ligand>
</feature>
<dbReference type="FunFam" id="3.20.20.140:FF:000005">
    <property type="entry name" value="TatD family hydrolase"/>
    <property type="match status" value="1"/>
</dbReference>
<dbReference type="OrthoDB" id="9810005at2"/>
<keyword evidence="2 4" id="KW-0479">Metal-binding</keyword>
<dbReference type="InterPro" id="IPR001130">
    <property type="entry name" value="TatD-like"/>
</dbReference>
<evidence type="ECO:0000313" key="5">
    <source>
        <dbReference type="EMBL" id="TSJ76891.1"/>
    </source>
</evidence>
<evidence type="ECO:0000256" key="3">
    <source>
        <dbReference type="ARBA" id="ARBA00022801"/>
    </source>
</evidence>
<accession>A0A556QJV3</accession>
<dbReference type="InterPro" id="IPR018228">
    <property type="entry name" value="DNase_TatD-rel_CS"/>
</dbReference>
<reference evidence="5 6" key="1">
    <citation type="submission" date="2019-07" db="EMBL/GenBank/DDBJ databases">
        <title>Description of 53C-WASEF.</title>
        <authorList>
            <person name="Pitt A."/>
            <person name="Hahn M.W."/>
        </authorList>
    </citation>
    <scope>NUCLEOTIDE SEQUENCE [LARGE SCALE GENOMIC DNA]</scope>
    <source>
        <strain evidence="5 6">53C-WASEF</strain>
    </source>
</reference>
<name>A0A556QJV3_9BACT</name>
<evidence type="ECO:0000256" key="4">
    <source>
        <dbReference type="PIRSR" id="PIRSR005902-1"/>
    </source>
</evidence>
<dbReference type="PANTHER" id="PTHR46124:SF2">
    <property type="entry name" value="D-AMINOACYL-TRNA DEACYLASE"/>
    <property type="match status" value="1"/>
</dbReference>
<dbReference type="GO" id="GO:0005829">
    <property type="term" value="C:cytosol"/>
    <property type="evidence" value="ECO:0007669"/>
    <property type="project" value="TreeGrafter"/>
</dbReference>
<dbReference type="GO" id="GO:0004536">
    <property type="term" value="F:DNA nuclease activity"/>
    <property type="evidence" value="ECO:0007669"/>
    <property type="project" value="InterPro"/>
</dbReference>
<dbReference type="SUPFAM" id="SSF51556">
    <property type="entry name" value="Metallo-dependent hydrolases"/>
    <property type="match status" value="1"/>
</dbReference>
<feature type="binding site" evidence="4">
    <location>
        <position position="95"/>
    </location>
    <ligand>
        <name>a divalent metal cation</name>
        <dbReference type="ChEBI" id="CHEBI:60240"/>
        <label>1</label>
    </ligand>
</feature>
<evidence type="ECO:0000256" key="1">
    <source>
        <dbReference type="ARBA" id="ARBA00009275"/>
    </source>
</evidence>
<dbReference type="NCBIfam" id="TIGR00010">
    <property type="entry name" value="YchF/TatD family DNA exonuclease"/>
    <property type="match status" value="1"/>
</dbReference>
<dbReference type="InterPro" id="IPR015991">
    <property type="entry name" value="TatD/YcfH-like"/>
</dbReference>
<dbReference type="RefSeq" id="WP_144230711.1">
    <property type="nucleotide sequence ID" value="NZ_CBCRVV010000017.1"/>
</dbReference>
<organism evidence="5 6">
    <name type="scientific">Rariglobus hedericola</name>
    <dbReference type="NCBI Taxonomy" id="2597822"/>
    <lineage>
        <taxon>Bacteria</taxon>
        <taxon>Pseudomonadati</taxon>
        <taxon>Verrucomicrobiota</taxon>
        <taxon>Opitutia</taxon>
        <taxon>Opitutales</taxon>
        <taxon>Opitutaceae</taxon>
        <taxon>Rariglobus</taxon>
    </lineage>
</organism>
<keyword evidence="6" id="KW-1185">Reference proteome</keyword>
<sequence length="265" mass="28847">MTLIDTHTHLDGFARAGTLDAVLARAREAGVTEMISIGTESDDWALIRDLAVEYAGTVHFSVGLHPCCVRENWADEVAQIEMFWSGAKLPVALGECGLDRFHLPKDDAAKAEQVFAWQQAAFAAQLDIAKRLGCPLVVHSRGAFAESVAMIDASGVDWTRVVFHCFSEGPAEMSELIKRGAYGSITGVLTYKNAENVREAAKVQGLARLMLETDAPYLTPVPNRGKPNEPAFMRHTAEYAAEMFGVRLDELAATSTKTARAFFGL</sequence>
<dbReference type="PANTHER" id="PTHR46124">
    <property type="entry name" value="D-AMINOACYL-TRNA DEACYLASE"/>
    <property type="match status" value="1"/>
</dbReference>
<comment type="caution">
    <text evidence="5">The sequence shown here is derived from an EMBL/GenBank/DDBJ whole genome shotgun (WGS) entry which is preliminary data.</text>
</comment>
<dbReference type="Pfam" id="PF01026">
    <property type="entry name" value="TatD_DNase"/>
    <property type="match status" value="1"/>
</dbReference>
<feature type="binding site" evidence="4">
    <location>
        <position position="214"/>
    </location>
    <ligand>
        <name>a divalent metal cation</name>
        <dbReference type="ChEBI" id="CHEBI:60240"/>
        <label>1</label>
    </ligand>
</feature>
<dbReference type="AlphaFoldDB" id="A0A556QJV3"/>
<evidence type="ECO:0000256" key="2">
    <source>
        <dbReference type="ARBA" id="ARBA00022723"/>
    </source>
</evidence>